<dbReference type="Proteomes" id="UP000029964">
    <property type="component" value="Unassembled WGS sequence"/>
</dbReference>
<dbReference type="InterPro" id="IPR036249">
    <property type="entry name" value="Thioredoxin-like_sf"/>
</dbReference>
<dbReference type="InterPro" id="IPR002938">
    <property type="entry name" value="FAD-bd"/>
</dbReference>
<dbReference type="Pfam" id="PF07976">
    <property type="entry name" value="Phe_hydrox_dim"/>
    <property type="match status" value="1"/>
</dbReference>
<dbReference type="GO" id="GO:0016709">
    <property type="term" value="F:oxidoreductase activity, acting on paired donors, with incorporation or reduction of molecular oxygen, NAD(P)H as one donor, and incorporation of one atom of oxygen"/>
    <property type="evidence" value="ECO:0007669"/>
    <property type="project" value="UniProtKB-ARBA"/>
</dbReference>
<comment type="similarity">
    <text evidence="1">Belongs to the PheA/TfdB FAD monooxygenase family.</text>
</comment>
<evidence type="ECO:0000259" key="5">
    <source>
        <dbReference type="Pfam" id="PF01494"/>
    </source>
</evidence>
<dbReference type="Gene3D" id="3.50.50.60">
    <property type="entry name" value="FAD/NAD(P)-binding domain"/>
    <property type="match status" value="1"/>
</dbReference>
<dbReference type="SUPFAM" id="SSF51905">
    <property type="entry name" value="FAD/NAD(P)-binding domain"/>
    <property type="match status" value="1"/>
</dbReference>
<name>A0A086T4F7_HAPC1</name>
<keyword evidence="7" id="KW-0503">Monooxygenase</keyword>
<dbReference type="CDD" id="cd02979">
    <property type="entry name" value="PHOX_C"/>
    <property type="match status" value="1"/>
</dbReference>
<proteinExistence type="inferred from homology"/>
<dbReference type="Pfam" id="PF01494">
    <property type="entry name" value="FAD_binding_3"/>
    <property type="match status" value="1"/>
</dbReference>
<dbReference type="InterPro" id="IPR036188">
    <property type="entry name" value="FAD/NAD-bd_sf"/>
</dbReference>
<evidence type="ECO:0000313" key="7">
    <source>
        <dbReference type="EMBL" id="KFH44239.1"/>
    </source>
</evidence>
<evidence type="ECO:0000256" key="1">
    <source>
        <dbReference type="ARBA" id="ARBA00007801"/>
    </source>
</evidence>
<dbReference type="STRING" id="857340.A0A086T4F7"/>
<feature type="domain" description="FAD-binding" evidence="5">
    <location>
        <begin position="20"/>
        <end position="374"/>
    </location>
</feature>
<dbReference type="AlphaFoldDB" id="A0A086T4F7"/>
<dbReference type="HOGENOM" id="CLU_009665_9_3_1"/>
<dbReference type="InterPro" id="IPR038220">
    <property type="entry name" value="PHOX_C_sf"/>
</dbReference>
<keyword evidence="4" id="KW-0560">Oxidoreductase</keyword>
<sequence>MSVADKDVSYYDIANSEGAVIVGAGPVGLMLSTCLARWGYKIKHIDNRPEPTATGRADGIQPRSLDLLRNMGLKSDIMKHKPARVYEVAFWDPVSKGIARTGTWASCPSFIDARYPFTTLLHQGLIERVFISDLEKNGVQIQRPWTITDFTSDESQNPEYPVHVDLAHVDGTTTEKVRAKYLFGGEGARSFVRQKLGIPVHHKDPISHVWGVMDGVVHTDFPDIKMKCTIHSEHGSIMVIPREDNMVRLYIQIASSTDPDWNPRKTATAAEVQASAKKILQPYFIEWERVEWFSVYPIGQGIAENYTLDHRVFLGGDACHTHSPKAGQGMNTAFLDAQNLAWKIHAVESGFARRELLETYEPERKMTAERLLDFDNRYAKLFSQRIPAAAEVEAASENHGTEAEEHDNDFIKTFKESCEFTSGYGVFYEANAVNWSPSHAAKSKLIQPAGAKLQPGHIFPNANVRRVVDANVVHLEQEVPLNGSFRIFVFAGKPSKTGMAMRDFSNGLLSKHSFYTSYLRADVDQVSHHEQHNPHSLFFTLCTIFASTRPSIEITRDVRGVLARYRDHVYADDQHDEQVPHASAPAHAKMGFDEERGGVVVVRPDGYVGVVVDLVEGSGTVDALNAYFSAFCTKELTSVGPRLKALAGESDVQSRL</sequence>
<dbReference type="PANTHER" id="PTHR43004:SF7">
    <property type="entry name" value="P-HYDROXYBENZOATE-M-HYDROXYLASE"/>
    <property type="match status" value="1"/>
</dbReference>
<dbReference type="EMBL" id="JPKY01000052">
    <property type="protein sequence ID" value="KFH44239.1"/>
    <property type="molecule type" value="Genomic_DNA"/>
</dbReference>
<accession>A0A086T4F7</accession>
<reference evidence="8" key="1">
    <citation type="journal article" date="2014" name="Genome Announc.">
        <title>Genome sequence and annotation of Acremonium chrysogenum, producer of the beta-lactam antibiotic cephalosporin C.</title>
        <authorList>
            <person name="Terfehr D."/>
            <person name="Dahlmann T.A."/>
            <person name="Specht T."/>
            <person name="Zadra I."/>
            <person name="Kuernsteiner H."/>
            <person name="Kueck U."/>
        </authorList>
    </citation>
    <scope>NUCLEOTIDE SEQUENCE [LARGE SCALE GENOMIC DNA]</scope>
    <source>
        <strain evidence="8">ATCC 11550 / CBS 779.69 / DSM 880 / IAM 14645 / JCM 23072 / IMI 49137</strain>
    </source>
</reference>
<keyword evidence="2" id="KW-0285">Flavoprotein</keyword>
<feature type="domain" description="Phenol hydroxylase-like C-terminal dimerisation" evidence="6">
    <location>
        <begin position="426"/>
        <end position="635"/>
    </location>
</feature>
<dbReference type="GO" id="GO:0071949">
    <property type="term" value="F:FAD binding"/>
    <property type="evidence" value="ECO:0007669"/>
    <property type="project" value="InterPro"/>
</dbReference>
<dbReference type="Gene3D" id="3.40.30.20">
    <property type="match status" value="1"/>
</dbReference>
<dbReference type="InterPro" id="IPR012941">
    <property type="entry name" value="Phe_hydrox_C_dim_dom"/>
</dbReference>
<gene>
    <name evidence="7" type="ORF">ACRE_049790</name>
</gene>
<keyword evidence="3" id="KW-0274">FAD</keyword>
<evidence type="ECO:0000256" key="4">
    <source>
        <dbReference type="ARBA" id="ARBA00023002"/>
    </source>
</evidence>
<dbReference type="SUPFAM" id="SSF54373">
    <property type="entry name" value="FAD-linked reductases, C-terminal domain"/>
    <property type="match status" value="1"/>
</dbReference>
<dbReference type="PRINTS" id="PR00420">
    <property type="entry name" value="RNGMNOXGNASE"/>
</dbReference>
<dbReference type="OrthoDB" id="1716816at2759"/>
<organism evidence="7 8">
    <name type="scientific">Hapsidospora chrysogenum (strain ATCC 11550 / CBS 779.69 / DSM 880 / IAM 14645 / JCM 23072 / IMI 49137)</name>
    <name type="common">Acremonium chrysogenum</name>
    <dbReference type="NCBI Taxonomy" id="857340"/>
    <lineage>
        <taxon>Eukaryota</taxon>
        <taxon>Fungi</taxon>
        <taxon>Dikarya</taxon>
        <taxon>Ascomycota</taxon>
        <taxon>Pezizomycotina</taxon>
        <taxon>Sordariomycetes</taxon>
        <taxon>Hypocreomycetidae</taxon>
        <taxon>Hypocreales</taxon>
        <taxon>Bionectriaceae</taxon>
        <taxon>Hapsidospora</taxon>
    </lineage>
</organism>
<protein>
    <submittedName>
        <fullName evidence="7">Phenol 2-monooxygenase-like protein</fullName>
    </submittedName>
</protein>
<dbReference type="InterPro" id="IPR050641">
    <property type="entry name" value="RIFMO-like"/>
</dbReference>
<dbReference type="Gene3D" id="3.30.9.10">
    <property type="entry name" value="D-Amino Acid Oxidase, subunit A, domain 2"/>
    <property type="match status" value="1"/>
</dbReference>
<dbReference type="SUPFAM" id="SSF52833">
    <property type="entry name" value="Thioredoxin-like"/>
    <property type="match status" value="1"/>
</dbReference>
<dbReference type="PANTHER" id="PTHR43004">
    <property type="entry name" value="TRK SYSTEM POTASSIUM UPTAKE PROTEIN"/>
    <property type="match status" value="1"/>
</dbReference>
<evidence type="ECO:0000256" key="2">
    <source>
        <dbReference type="ARBA" id="ARBA00022630"/>
    </source>
</evidence>
<evidence type="ECO:0000259" key="6">
    <source>
        <dbReference type="Pfam" id="PF07976"/>
    </source>
</evidence>
<evidence type="ECO:0000256" key="3">
    <source>
        <dbReference type="ARBA" id="ARBA00022827"/>
    </source>
</evidence>
<evidence type="ECO:0000313" key="8">
    <source>
        <dbReference type="Proteomes" id="UP000029964"/>
    </source>
</evidence>
<keyword evidence="8" id="KW-1185">Reference proteome</keyword>
<comment type="caution">
    <text evidence="7">The sequence shown here is derived from an EMBL/GenBank/DDBJ whole genome shotgun (WGS) entry which is preliminary data.</text>
</comment>